<reference evidence="2 3" key="1">
    <citation type="submission" date="2020-08" db="EMBL/GenBank/DDBJ databases">
        <title>Sequencing the genomes of 1000 actinobacteria strains.</title>
        <authorList>
            <person name="Klenk H.-P."/>
        </authorList>
    </citation>
    <scope>NUCLEOTIDE SEQUENCE [LARGE SCALE GENOMIC DNA]</scope>
    <source>
        <strain evidence="2 3">DSM 44786</strain>
    </source>
</reference>
<accession>A0A7W7S833</accession>
<dbReference type="AlphaFoldDB" id="A0A7W7S833"/>
<proteinExistence type="predicted"/>
<dbReference type="Proteomes" id="UP000573327">
    <property type="component" value="Unassembled WGS sequence"/>
</dbReference>
<feature type="region of interest" description="Disordered" evidence="1">
    <location>
        <begin position="57"/>
        <end position="76"/>
    </location>
</feature>
<dbReference type="RefSeq" id="WP_184912200.1">
    <property type="nucleotide sequence ID" value="NZ_JACHJR010000001.1"/>
</dbReference>
<comment type="caution">
    <text evidence="2">The sequence shown here is derived from an EMBL/GenBank/DDBJ whole genome shotgun (WGS) entry which is preliminary data.</text>
</comment>
<evidence type="ECO:0000313" key="3">
    <source>
        <dbReference type="Proteomes" id="UP000573327"/>
    </source>
</evidence>
<dbReference type="EMBL" id="JACHJR010000001">
    <property type="protein sequence ID" value="MBB4945651.1"/>
    <property type="molecule type" value="Genomic_DNA"/>
</dbReference>
<sequence>MIDFAFRPPSAWQLERAGRVTVTEVTRAGLAFPAGDWGWDFTPSPARLVVPVLERRPDRSTVSPEGRPAGVLELSGPDRTPLRVTVDDELGIVLRAHSPATGYLEEITGLRVHPALPDGLFTDPGDDGSDRAELRRYERIRAHCLGRTLPVPTAWPGALGRPAPIDGDPATGFLVLDLDVRPSVDLPTGAQLIRQPLTEPGYTGGWAADPGTYLHRWRDGRWQWTVAVTGRPLTPAQLAAVAAELAAGGS</sequence>
<name>A0A7W7S833_9ACTN</name>
<gene>
    <name evidence="2" type="ORF">F4556_001186</name>
</gene>
<evidence type="ECO:0000313" key="2">
    <source>
        <dbReference type="EMBL" id="MBB4945651.1"/>
    </source>
</evidence>
<protein>
    <submittedName>
        <fullName evidence="2">Uncharacterized protein</fullName>
    </submittedName>
</protein>
<keyword evidence="3" id="KW-1185">Reference proteome</keyword>
<evidence type="ECO:0000256" key="1">
    <source>
        <dbReference type="SAM" id="MobiDB-lite"/>
    </source>
</evidence>
<organism evidence="2 3">
    <name type="scientific">Kitasatospora gansuensis</name>
    <dbReference type="NCBI Taxonomy" id="258050"/>
    <lineage>
        <taxon>Bacteria</taxon>
        <taxon>Bacillati</taxon>
        <taxon>Actinomycetota</taxon>
        <taxon>Actinomycetes</taxon>
        <taxon>Kitasatosporales</taxon>
        <taxon>Streptomycetaceae</taxon>
        <taxon>Kitasatospora</taxon>
    </lineage>
</organism>